<evidence type="ECO:0000313" key="5">
    <source>
        <dbReference type="Proteomes" id="UP000632659"/>
    </source>
</evidence>
<name>A0A8J6PEL7_9FIRM</name>
<dbReference type="RefSeq" id="WP_187536399.1">
    <property type="nucleotide sequence ID" value="NZ_JACRTL010000002.1"/>
</dbReference>
<accession>A0A8J6PEL7</accession>
<comment type="catalytic activity">
    <reaction evidence="1">
        <text>beta-D-ribopyranose = beta-D-ribofuranose</text>
        <dbReference type="Rhea" id="RHEA:25432"/>
        <dbReference type="ChEBI" id="CHEBI:27476"/>
        <dbReference type="ChEBI" id="CHEBI:47002"/>
        <dbReference type="EC" id="5.4.99.62"/>
    </reaction>
</comment>
<dbReference type="InterPro" id="IPR050443">
    <property type="entry name" value="RbsD/FucU_mutarotase"/>
</dbReference>
<dbReference type="AlphaFoldDB" id="A0A8J6PEL7"/>
<sequence>MLRHIPKEFTPELLRLMMEMGHGEQLLISDANFPWRTAGGEHLSIPVDSIDSLLKDILYFFPLDQANPTAALVMESAVESGAFKKYQELLSKENNFTKLETVERFDFYKHAKKATGIVITADTTKGGNILITKGVVKSDEGRV</sequence>
<dbReference type="GO" id="GO:0006004">
    <property type="term" value="P:fucose metabolic process"/>
    <property type="evidence" value="ECO:0007669"/>
    <property type="project" value="TreeGrafter"/>
</dbReference>
<dbReference type="GO" id="GO:0036373">
    <property type="term" value="F:L-fucose mutarotase activity"/>
    <property type="evidence" value="ECO:0007669"/>
    <property type="project" value="UniProtKB-EC"/>
</dbReference>
<organism evidence="4 5">
    <name type="scientific">Massiliimalia timonensis</name>
    <dbReference type="NCBI Taxonomy" id="1987501"/>
    <lineage>
        <taxon>Bacteria</taxon>
        <taxon>Bacillati</taxon>
        <taxon>Bacillota</taxon>
        <taxon>Clostridia</taxon>
        <taxon>Eubacteriales</taxon>
        <taxon>Oscillospiraceae</taxon>
        <taxon>Massiliimalia</taxon>
    </lineage>
</organism>
<dbReference type="GO" id="GO:0062193">
    <property type="term" value="F:D-ribose pyranase activity"/>
    <property type="evidence" value="ECO:0007669"/>
    <property type="project" value="UniProtKB-EC"/>
</dbReference>
<dbReference type="Pfam" id="PF05025">
    <property type="entry name" value="RbsD_FucU"/>
    <property type="match status" value="1"/>
</dbReference>
<dbReference type="SUPFAM" id="SSF102546">
    <property type="entry name" value="RbsD-like"/>
    <property type="match status" value="1"/>
</dbReference>
<dbReference type="InterPro" id="IPR007721">
    <property type="entry name" value="RbsD_FucU"/>
</dbReference>
<evidence type="ECO:0000256" key="3">
    <source>
        <dbReference type="ARBA" id="ARBA00036324"/>
    </source>
</evidence>
<keyword evidence="2 4" id="KW-0413">Isomerase</keyword>
<protein>
    <submittedName>
        <fullName evidence="4">Fucose isomerase</fullName>
    </submittedName>
</protein>
<dbReference type="PANTHER" id="PTHR31690:SF4">
    <property type="entry name" value="FUCOSE MUTAROTASE"/>
    <property type="match status" value="1"/>
</dbReference>
<dbReference type="EMBL" id="JACRTL010000002">
    <property type="protein sequence ID" value="MBC8610711.1"/>
    <property type="molecule type" value="Genomic_DNA"/>
</dbReference>
<dbReference type="GO" id="GO:0042806">
    <property type="term" value="F:fucose binding"/>
    <property type="evidence" value="ECO:0007669"/>
    <property type="project" value="TreeGrafter"/>
</dbReference>
<comment type="catalytic activity">
    <reaction evidence="3">
        <text>alpha-L-fucose = beta-L-fucose</text>
        <dbReference type="Rhea" id="RHEA:25580"/>
        <dbReference type="ChEBI" id="CHEBI:42548"/>
        <dbReference type="ChEBI" id="CHEBI:42589"/>
        <dbReference type="EC" id="5.1.3.29"/>
    </reaction>
</comment>
<proteinExistence type="predicted"/>
<dbReference type="Gene3D" id="3.40.1650.10">
    <property type="entry name" value="RbsD-like domain"/>
    <property type="match status" value="1"/>
</dbReference>
<dbReference type="Proteomes" id="UP000632659">
    <property type="component" value="Unassembled WGS sequence"/>
</dbReference>
<gene>
    <name evidence="4" type="ORF">H8702_06185</name>
</gene>
<keyword evidence="5" id="KW-1185">Reference proteome</keyword>
<dbReference type="InterPro" id="IPR023750">
    <property type="entry name" value="RbsD-like_sf"/>
</dbReference>
<dbReference type="PANTHER" id="PTHR31690">
    <property type="entry name" value="FUCOSE MUTAROTASE"/>
    <property type="match status" value="1"/>
</dbReference>
<evidence type="ECO:0000256" key="2">
    <source>
        <dbReference type="ARBA" id="ARBA00023235"/>
    </source>
</evidence>
<reference evidence="4" key="1">
    <citation type="submission" date="2020-08" db="EMBL/GenBank/DDBJ databases">
        <title>Genome public.</title>
        <authorList>
            <person name="Liu C."/>
            <person name="Sun Q."/>
        </authorList>
    </citation>
    <scope>NUCLEOTIDE SEQUENCE</scope>
    <source>
        <strain evidence="4">NSJ-15</strain>
    </source>
</reference>
<comment type="caution">
    <text evidence="4">The sequence shown here is derived from an EMBL/GenBank/DDBJ whole genome shotgun (WGS) entry which is preliminary data.</text>
</comment>
<evidence type="ECO:0000313" key="4">
    <source>
        <dbReference type="EMBL" id="MBC8610711.1"/>
    </source>
</evidence>
<evidence type="ECO:0000256" key="1">
    <source>
        <dbReference type="ARBA" id="ARBA00000223"/>
    </source>
</evidence>